<feature type="transmembrane region" description="Helical" evidence="1">
    <location>
        <begin position="141"/>
        <end position="159"/>
    </location>
</feature>
<name>A0ABR6YTW5_9FIRM</name>
<reference evidence="3 4" key="1">
    <citation type="journal article" date="2020" name="mSystems">
        <title>Defining Genomic and Predicted Metabolic Features of the Acetobacterium Genus.</title>
        <authorList>
            <person name="Ross D.E."/>
            <person name="Marshall C.W."/>
            <person name="Gulliver D."/>
            <person name="May H.D."/>
            <person name="Norman R.S."/>
        </authorList>
    </citation>
    <scope>NUCLEOTIDE SEQUENCE [LARGE SCALE GENOMIC DNA]</scope>
    <source>
        <strain evidence="3 4">DSM 4132</strain>
    </source>
</reference>
<organism evidence="3 4">
    <name type="scientific">Acetobacterium malicum</name>
    <dbReference type="NCBI Taxonomy" id="52692"/>
    <lineage>
        <taxon>Bacteria</taxon>
        <taxon>Bacillati</taxon>
        <taxon>Bacillota</taxon>
        <taxon>Clostridia</taxon>
        <taxon>Eubacteriales</taxon>
        <taxon>Eubacteriaceae</taxon>
        <taxon>Acetobacterium</taxon>
    </lineage>
</organism>
<protein>
    <submittedName>
        <fullName evidence="3">DNA-binding protein</fullName>
    </submittedName>
</protein>
<accession>A0ABR6YTW5</accession>
<proteinExistence type="predicted"/>
<keyword evidence="1" id="KW-0472">Membrane</keyword>
<gene>
    <name evidence="3" type="ORF">GH811_03175</name>
</gene>
<keyword evidence="3" id="KW-0238">DNA-binding</keyword>
<evidence type="ECO:0000256" key="1">
    <source>
        <dbReference type="SAM" id="Phobius"/>
    </source>
</evidence>
<dbReference type="EMBL" id="WJBE01000002">
    <property type="protein sequence ID" value="MBC3898613.1"/>
    <property type="molecule type" value="Genomic_DNA"/>
</dbReference>
<keyword evidence="1" id="KW-1133">Transmembrane helix</keyword>
<dbReference type="GO" id="GO:0003677">
    <property type="term" value="F:DNA binding"/>
    <property type="evidence" value="ECO:0007669"/>
    <property type="project" value="UniProtKB-KW"/>
</dbReference>
<evidence type="ECO:0000256" key="2">
    <source>
        <dbReference type="SAM" id="SignalP"/>
    </source>
</evidence>
<dbReference type="RefSeq" id="WP_186893243.1">
    <property type="nucleotide sequence ID" value="NZ_WJBE01000002.1"/>
</dbReference>
<feature type="signal peptide" evidence="2">
    <location>
        <begin position="1"/>
        <end position="25"/>
    </location>
</feature>
<comment type="caution">
    <text evidence="3">The sequence shown here is derived from an EMBL/GenBank/DDBJ whole genome shotgun (WGS) entry which is preliminary data.</text>
</comment>
<keyword evidence="1" id="KW-0812">Transmembrane</keyword>
<dbReference type="Proteomes" id="UP000622405">
    <property type="component" value="Unassembled WGS sequence"/>
</dbReference>
<keyword evidence="4" id="KW-1185">Reference proteome</keyword>
<sequence>MLDKIIKPLILTVSLLFCLTGSVLATDVVELNQLVENAEAMDGQTVTVSGEAIGEAMERGDHTWVNINDGTNAMGIWMTLEEAQQIKFFGDYKHLGDQLQVTGVFNQACVEHGGDVDVHSDSITVVAAGYATAESVPALKIVIGLVLVCLASVLGLIYLKVIKKSDG</sequence>
<keyword evidence="2" id="KW-0732">Signal</keyword>
<feature type="chain" id="PRO_5046541053" evidence="2">
    <location>
        <begin position="26"/>
        <end position="167"/>
    </location>
</feature>
<evidence type="ECO:0000313" key="3">
    <source>
        <dbReference type="EMBL" id="MBC3898613.1"/>
    </source>
</evidence>
<evidence type="ECO:0000313" key="4">
    <source>
        <dbReference type="Proteomes" id="UP000622405"/>
    </source>
</evidence>